<gene>
    <name evidence="2" type="ORF">LOTGIDRAFT_135136</name>
</gene>
<evidence type="ECO:0000259" key="1">
    <source>
        <dbReference type="PROSITE" id="PS50011"/>
    </source>
</evidence>
<dbReference type="GO" id="GO:0005524">
    <property type="term" value="F:ATP binding"/>
    <property type="evidence" value="ECO:0007669"/>
    <property type="project" value="InterPro"/>
</dbReference>
<evidence type="ECO:0000313" key="3">
    <source>
        <dbReference type="Proteomes" id="UP000030746"/>
    </source>
</evidence>
<dbReference type="CTD" id="20233645"/>
<dbReference type="InterPro" id="IPR011009">
    <property type="entry name" value="Kinase-like_dom_sf"/>
</dbReference>
<dbReference type="OMA" id="FRMESPE"/>
<dbReference type="Proteomes" id="UP000030746">
    <property type="component" value="Unassembled WGS sequence"/>
</dbReference>
<reference evidence="2 3" key="1">
    <citation type="journal article" date="2013" name="Nature">
        <title>Insights into bilaterian evolution from three spiralian genomes.</title>
        <authorList>
            <person name="Simakov O."/>
            <person name="Marletaz F."/>
            <person name="Cho S.J."/>
            <person name="Edsinger-Gonzales E."/>
            <person name="Havlak P."/>
            <person name="Hellsten U."/>
            <person name="Kuo D.H."/>
            <person name="Larsson T."/>
            <person name="Lv J."/>
            <person name="Arendt D."/>
            <person name="Savage R."/>
            <person name="Osoegawa K."/>
            <person name="de Jong P."/>
            <person name="Grimwood J."/>
            <person name="Chapman J.A."/>
            <person name="Shapiro H."/>
            <person name="Aerts A."/>
            <person name="Otillar R.P."/>
            <person name="Terry A.Y."/>
            <person name="Boore J.L."/>
            <person name="Grigoriev I.V."/>
            <person name="Lindberg D.R."/>
            <person name="Seaver E.C."/>
            <person name="Weisblat D.A."/>
            <person name="Putnam N.H."/>
            <person name="Rokhsar D.S."/>
        </authorList>
    </citation>
    <scope>NUCLEOTIDE SEQUENCE [LARGE SCALE GENOMIC DNA]</scope>
</reference>
<dbReference type="PROSITE" id="PS50011">
    <property type="entry name" value="PROTEIN_KINASE_DOM"/>
    <property type="match status" value="1"/>
</dbReference>
<dbReference type="InterPro" id="IPR001245">
    <property type="entry name" value="Ser-Thr/Tyr_kinase_cat_dom"/>
</dbReference>
<protein>
    <recommendedName>
        <fullName evidence="1">Protein kinase domain-containing protein</fullName>
    </recommendedName>
</protein>
<dbReference type="PANTHER" id="PTHR24416">
    <property type="entry name" value="TYROSINE-PROTEIN KINASE RECEPTOR"/>
    <property type="match status" value="1"/>
</dbReference>
<dbReference type="KEGG" id="lgi:LOTGIDRAFT_135136"/>
<proteinExistence type="predicted"/>
<dbReference type="GO" id="GO:0005886">
    <property type="term" value="C:plasma membrane"/>
    <property type="evidence" value="ECO:0007669"/>
    <property type="project" value="TreeGrafter"/>
</dbReference>
<dbReference type="Pfam" id="PF07714">
    <property type="entry name" value="PK_Tyr_Ser-Thr"/>
    <property type="match status" value="1"/>
</dbReference>
<name>V4B1R7_LOTGI</name>
<dbReference type="InterPro" id="IPR000719">
    <property type="entry name" value="Prot_kinase_dom"/>
</dbReference>
<dbReference type="EMBL" id="KB203992">
    <property type="protein sequence ID" value="ESO82194.1"/>
    <property type="molecule type" value="Genomic_DNA"/>
</dbReference>
<dbReference type="PANTHER" id="PTHR24416:SF611">
    <property type="entry name" value="TYROSINE-PROTEIN KINASE TRANSMEMBRANE RECEPTOR ROR"/>
    <property type="match status" value="1"/>
</dbReference>
<sequence length="169" mass="19542">KLQRIAFGVCKGMAYLASKKIVHKRLAARNVLLTFILEAKVSGFGPSKTEMNDDSDKERIPMKWTAPECMTSLRNANEKSDAWSFGVVLWEIFSLGETPYSDIRSREVEEKIRSGYRMSMPEYSDVLYQGIIRSCWEDNPKKRPNFQKMVAKIATSFFSQTGDDYYYYN</sequence>
<dbReference type="STRING" id="225164.V4B1R7"/>
<dbReference type="GeneID" id="20233645"/>
<evidence type="ECO:0000313" key="2">
    <source>
        <dbReference type="EMBL" id="ESO82194.1"/>
    </source>
</evidence>
<dbReference type="RefSeq" id="XP_009067112.1">
    <property type="nucleotide sequence ID" value="XM_009068864.1"/>
</dbReference>
<keyword evidence="3" id="KW-1185">Reference proteome</keyword>
<organism evidence="2 3">
    <name type="scientific">Lottia gigantea</name>
    <name type="common">Giant owl limpet</name>
    <dbReference type="NCBI Taxonomy" id="225164"/>
    <lineage>
        <taxon>Eukaryota</taxon>
        <taxon>Metazoa</taxon>
        <taxon>Spiralia</taxon>
        <taxon>Lophotrochozoa</taxon>
        <taxon>Mollusca</taxon>
        <taxon>Gastropoda</taxon>
        <taxon>Patellogastropoda</taxon>
        <taxon>Lottioidea</taxon>
        <taxon>Lottiidae</taxon>
        <taxon>Lottia</taxon>
    </lineage>
</organism>
<dbReference type="GO" id="GO:0004714">
    <property type="term" value="F:transmembrane receptor protein tyrosine kinase activity"/>
    <property type="evidence" value="ECO:0007669"/>
    <property type="project" value="TreeGrafter"/>
</dbReference>
<dbReference type="OrthoDB" id="6138886at2759"/>
<dbReference type="Gene3D" id="1.10.510.10">
    <property type="entry name" value="Transferase(Phosphotransferase) domain 1"/>
    <property type="match status" value="1"/>
</dbReference>
<feature type="domain" description="Protein kinase" evidence="1">
    <location>
        <begin position="1"/>
        <end position="158"/>
    </location>
</feature>
<dbReference type="GO" id="GO:0043235">
    <property type="term" value="C:receptor complex"/>
    <property type="evidence" value="ECO:0007669"/>
    <property type="project" value="TreeGrafter"/>
</dbReference>
<dbReference type="PRINTS" id="PR00109">
    <property type="entry name" value="TYRKINASE"/>
</dbReference>
<dbReference type="GO" id="GO:0007169">
    <property type="term" value="P:cell surface receptor protein tyrosine kinase signaling pathway"/>
    <property type="evidence" value="ECO:0007669"/>
    <property type="project" value="TreeGrafter"/>
</dbReference>
<dbReference type="HOGENOM" id="CLU_000288_7_40_1"/>
<dbReference type="SUPFAM" id="SSF56112">
    <property type="entry name" value="Protein kinase-like (PK-like)"/>
    <property type="match status" value="1"/>
</dbReference>
<accession>V4B1R7</accession>
<feature type="non-terminal residue" evidence="2">
    <location>
        <position position="1"/>
    </location>
</feature>
<dbReference type="AlphaFoldDB" id="V4B1R7"/>
<dbReference type="InterPro" id="IPR050122">
    <property type="entry name" value="RTK"/>
</dbReference>